<keyword evidence="1" id="KW-0472">Membrane</keyword>
<organism evidence="2 3">
    <name type="scientific">Qipengyuania soli</name>
    <dbReference type="NCBI Taxonomy" id="2782568"/>
    <lineage>
        <taxon>Bacteria</taxon>
        <taxon>Pseudomonadati</taxon>
        <taxon>Pseudomonadota</taxon>
        <taxon>Alphaproteobacteria</taxon>
        <taxon>Sphingomonadales</taxon>
        <taxon>Erythrobacteraceae</taxon>
        <taxon>Qipengyuania</taxon>
    </lineage>
</organism>
<feature type="transmembrane region" description="Helical" evidence="1">
    <location>
        <begin position="163"/>
        <end position="182"/>
    </location>
</feature>
<dbReference type="KEGG" id="qso:IRL76_03710"/>
<name>A0A7S8F3B7_9SPHN</name>
<accession>A0A7S8F3B7</accession>
<evidence type="ECO:0000256" key="1">
    <source>
        <dbReference type="SAM" id="Phobius"/>
    </source>
</evidence>
<protein>
    <submittedName>
        <fullName evidence="2">Uncharacterized protein</fullName>
    </submittedName>
</protein>
<feature type="transmembrane region" description="Helical" evidence="1">
    <location>
        <begin position="6"/>
        <end position="26"/>
    </location>
</feature>
<proteinExistence type="predicted"/>
<dbReference type="RefSeq" id="WP_200983299.1">
    <property type="nucleotide sequence ID" value="NZ_CP064654.1"/>
</dbReference>
<feature type="transmembrane region" description="Helical" evidence="1">
    <location>
        <begin position="71"/>
        <end position="92"/>
    </location>
</feature>
<keyword evidence="1" id="KW-1133">Transmembrane helix</keyword>
<dbReference type="Proteomes" id="UP000594459">
    <property type="component" value="Chromosome"/>
</dbReference>
<reference evidence="2 3" key="1">
    <citation type="submission" date="2020-11" db="EMBL/GenBank/DDBJ databases">
        <title>The genome sequence of Erythrobacter sp. 6D36.</title>
        <authorList>
            <person name="Liu Y."/>
        </authorList>
    </citation>
    <scope>NUCLEOTIDE SEQUENCE [LARGE SCALE GENOMIC DNA]</scope>
    <source>
        <strain evidence="2 3">6D36</strain>
    </source>
</reference>
<sequence>MSDFEYFFSFFGLLLGLTVAEVAVRFADAIDGHRRRPIGVLTPLLAIFVLLDISSFWLFTWSARDIILINWPTIFIALVVALLYFLSAALVFPRTPDDWLSLDENFWARKRYVLGGILTVNVILHLLLFTRAVPKITEYWFFVHKLIYFGPVIWAWKTNKRWAVIVALLLAIASYGLEYSNVLPTSEWGIKLGLDGTVADSASTSGATVPR</sequence>
<keyword evidence="3" id="KW-1185">Reference proteome</keyword>
<dbReference type="AlphaFoldDB" id="A0A7S8F3B7"/>
<feature type="transmembrane region" description="Helical" evidence="1">
    <location>
        <begin position="38"/>
        <end position="59"/>
    </location>
</feature>
<keyword evidence="1" id="KW-0812">Transmembrane</keyword>
<evidence type="ECO:0000313" key="3">
    <source>
        <dbReference type="Proteomes" id="UP000594459"/>
    </source>
</evidence>
<feature type="transmembrane region" description="Helical" evidence="1">
    <location>
        <begin position="139"/>
        <end position="156"/>
    </location>
</feature>
<gene>
    <name evidence="2" type="ORF">IRL76_03710</name>
</gene>
<feature type="transmembrane region" description="Helical" evidence="1">
    <location>
        <begin position="112"/>
        <end position="133"/>
    </location>
</feature>
<dbReference type="EMBL" id="CP064654">
    <property type="protein sequence ID" value="QPC99680.1"/>
    <property type="molecule type" value="Genomic_DNA"/>
</dbReference>
<evidence type="ECO:0000313" key="2">
    <source>
        <dbReference type="EMBL" id="QPC99680.1"/>
    </source>
</evidence>